<evidence type="ECO:0000256" key="2">
    <source>
        <dbReference type="ARBA" id="ARBA00022679"/>
    </source>
</evidence>
<dbReference type="InterPro" id="IPR002701">
    <property type="entry name" value="CM_II_prokaryot"/>
</dbReference>
<dbReference type="SMART" id="SM00830">
    <property type="entry name" value="CM_2"/>
    <property type="match status" value="1"/>
</dbReference>
<dbReference type="SUPFAM" id="SSF48600">
    <property type="entry name" value="Chorismate mutase II"/>
    <property type="match status" value="1"/>
</dbReference>
<evidence type="ECO:0000313" key="5">
    <source>
        <dbReference type="Proteomes" id="UP000366872"/>
    </source>
</evidence>
<dbReference type="InterPro" id="IPR036979">
    <property type="entry name" value="CM_dom_sf"/>
</dbReference>
<dbReference type="Proteomes" id="UP000366872">
    <property type="component" value="Unassembled WGS sequence"/>
</dbReference>
<evidence type="ECO:0000256" key="1">
    <source>
        <dbReference type="ARBA" id="ARBA00012404"/>
    </source>
</evidence>
<dbReference type="EMBL" id="CAAHFG010000001">
    <property type="protein sequence ID" value="VGO14400.1"/>
    <property type="molecule type" value="Genomic_DNA"/>
</dbReference>
<dbReference type="AlphaFoldDB" id="A0A6C2U327"/>
<reference evidence="4 5" key="1">
    <citation type="submission" date="2019-04" db="EMBL/GenBank/DDBJ databases">
        <authorList>
            <person name="Van Vliet M D."/>
        </authorList>
    </citation>
    <scope>NUCLEOTIDE SEQUENCE [LARGE SCALE GENOMIC DNA]</scope>
    <source>
        <strain evidence="4 5">F1</strain>
    </source>
</reference>
<evidence type="ECO:0000259" key="3">
    <source>
        <dbReference type="PROSITE" id="PS51168"/>
    </source>
</evidence>
<feature type="domain" description="Chorismate mutase" evidence="3">
    <location>
        <begin position="264"/>
        <end position="355"/>
    </location>
</feature>
<dbReference type="GO" id="GO:0016740">
    <property type="term" value="F:transferase activity"/>
    <property type="evidence" value="ECO:0007669"/>
    <property type="project" value="UniProtKB-KW"/>
</dbReference>
<keyword evidence="5" id="KW-1185">Reference proteome</keyword>
<proteinExistence type="predicted"/>
<dbReference type="InterPro" id="IPR052899">
    <property type="entry name" value="Class-I_DAHP_synthase"/>
</dbReference>
<dbReference type="SUPFAM" id="SSF51569">
    <property type="entry name" value="Aldolase"/>
    <property type="match status" value="1"/>
</dbReference>
<dbReference type="PANTHER" id="PTHR43018">
    <property type="entry name" value="PHOSPHO-2-DEHYDRO-3-DEOXYHEPTONATE ALDOLASE"/>
    <property type="match status" value="1"/>
</dbReference>
<keyword evidence="2" id="KW-0808">Transferase</keyword>
<accession>A0A6C2U327</accession>
<dbReference type="InterPro" id="IPR013785">
    <property type="entry name" value="Aldolase_TIM"/>
</dbReference>
<dbReference type="InterPro" id="IPR036263">
    <property type="entry name" value="Chorismate_II_sf"/>
</dbReference>
<dbReference type="Pfam" id="PF00793">
    <property type="entry name" value="DAHP_synth_1"/>
    <property type="match status" value="1"/>
</dbReference>
<sequence>MGKDIIKQWGFPLDNIFLAAGPCSAESEQQVLETAHALTEKGVGFFRAGIWKPRTRPGSFEGVGLKGLAWMDRARSETGLKIGTEVAEPSHVEACLEYGLDVLWVGARTTTNPFSVQAIADALRGTDVPVFVKNPMSADTGLWVGAIERLANAGLTKLGAIHRGVSSALEMRYRNAPAWKMPIELMRLMPEVPIICDPSHICGKASLIATIAQEAMDLLFDGLMVEVHPDPPSALSDAAQQLTPAQFVSMVADLELPHEQSNSATFLNRMSELREDVDELDSNILELLGKRMDIVREMGRLKTEQNVSTLQPHRWQEIVQDRVNKGIGLDLSEDFVLQVMQSIHEEAIRQQEADRVEGAG</sequence>
<evidence type="ECO:0000313" key="4">
    <source>
        <dbReference type="EMBL" id="VGO14400.1"/>
    </source>
</evidence>
<name>A0A6C2U327_PONDE</name>
<dbReference type="PROSITE" id="PS51168">
    <property type="entry name" value="CHORISMATE_MUT_2"/>
    <property type="match status" value="1"/>
</dbReference>
<dbReference type="GO" id="GO:0046417">
    <property type="term" value="P:chorismate metabolic process"/>
    <property type="evidence" value="ECO:0007669"/>
    <property type="project" value="InterPro"/>
</dbReference>
<dbReference type="Pfam" id="PF01817">
    <property type="entry name" value="CM_2"/>
    <property type="match status" value="1"/>
</dbReference>
<dbReference type="GO" id="GO:0004106">
    <property type="term" value="F:chorismate mutase activity"/>
    <property type="evidence" value="ECO:0007669"/>
    <property type="project" value="UniProtKB-EC"/>
</dbReference>
<dbReference type="PANTHER" id="PTHR43018:SF1">
    <property type="entry name" value="PROTEIN AROA(G)"/>
    <property type="match status" value="1"/>
</dbReference>
<dbReference type="Gene3D" id="1.20.59.10">
    <property type="entry name" value="Chorismate mutase"/>
    <property type="match status" value="1"/>
</dbReference>
<protein>
    <recommendedName>
        <fullName evidence="1">chorismate mutase</fullName>
        <ecNumber evidence="1">5.4.99.5</ecNumber>
    </recommendedName>
</protein>
<dbReference type="Gene3D" id="3.20.20.70">
    <property type="entry name" value="Aldolase class I"/>
    <property type="match status" value="1"/>
</dbReference>
<dbReference type="InterPro" id="IPR006218">
    <property type="entry name" value="DAHP1/KDSA"/>
</dbReference>
<dbReference type="EC" id="5.4.99.5" evidence="1"/>
<dbReference type="RefSeq" id="WP_222847186.1">
    <property type="nucleotide sequence ID" value="NZ_CAAHFG010000001.1"/>
</dbReference>
<organism evidence="4 5">
    <name type="scientific">Pontiella desulfatans</name>
    <dbReference type="NCBI Taxonomy" id="2750659"/>
    <lineage>
        <taxon>Bacteria</taxon>
        <taxon>Pseudomonadati</taxon>
        <taxon>Kiritimatiellota</taxon>
        <taxon>Kiritimatiellia</taxon>
        <taxon>Kiritimatiellales</taxon>
        <taxon>Pontiellaceae</taxon>
        <taxon>Pontiella</taxon>
    </lineage>
</organism>
<gene>
    <name evidence="4" type="primary">aroF_2</name>
    <name evidence="4" type="ORF">PDESU_02961</name>
</gene>